<evidence type="ECO:0000313" key="3">
    <source>
        <dbReference type="EMBL" id="MDR6582568.1"/>
    </source>
</evidence>
<keyword evidence="2" id="KW-0812">Transmembrane</keyword>
<keyword evidence="4" id="KW-1185">Reference proteome</keyword>
<feature type="transmembrane region" description="Helical" evidence="2">
    <location>
        <begin position="371"/>
        <end position="388"/>
    </location>
</feature>
<evidence type="ECO:0008006" key="5">
    <source>
        <dbReference type="Google" id="ProtNLM"/>
    </source>
</evidence>
<feature type="transmembrane region" description="Helical" evidence="2">
    <location>
        <begin position="108"/>
        <end position="132"/>
    </location>
</feature>
<feature type="transmembrane region" description="Helical" evidence="2">
    <location>
        <begin position="180"/>
        <end position="201"/>
    </location>
</feature>
<dbReference type="RefSeq" id="WP_102662366.1">
    <property type="nucleotide sequence ID" value="NZ_JAVDSJ010000001.1"/>
</dbReference>
<gene>
    <name evidence="3" type="ORF">J2W50_000743</name>
</gene>
<proteinExistence type="predicted"/>
<feature type="transmembrane region" description="Helical" evidence="2">
    <location>
        <begin position="450"/>
        <end position="471"/>
    </location>
</feature>
<feature type="region of interest" description="Disordered" evidence="1">
    <location>
        <begin position="1089"/>
        <end position="1114"/>
    </location>
</feature>
<feature type="transmembrane region" description="Helical" evidence="2">
    <location>
        <begin position="570"/>
        <end position="593"/>
    </location>
</feature>
<feature type="transmembrane region" description="Helical" evidence="2">
    <location>
        <begin position="152"/>
        <end position="173"/>
    </location>
</feature>
<keyword evidence="2" id="KW-1133">Transmembrane helix</keyword>
<keyword evidence="2" id="KW-0472">Membrane</keyword>
<name>A0ABU1PB51_9BURK</name>
<organism evidence="3 4">
    <name type="scientific">Herbaspirillum frisingense</name>
    <dbReference type="NCBI Taxonomy" id="92645"/>
    <lineage>
        <taxon>Bacteria</taxon>
        <taxon>Pseudomonadati</taxon>
        <taxon>Pseudomonadota</taxon>
        <taxon>Betaproteobacteria</taxon>
        <taxon>Burkholderiales</taxon>
        <taxon>Oxalobacteraceae</taxon>
        <taxon>Herbaspirillum</taxon>
    </lineage>
</organism>
<feature type="compositionally biased region" description="Low complexity" evidence="1">
    <location>
        <begin position="1099"/>
        <end position="1112"/>
    </location>
</feature>
<protein>
    <recommendedName>
        <fullName evidence="5">ABC transporter permease</fullName>
    </recommendedName>
</protein>
<dbReference type="EMBL" id="JAVDSJ010000001">
    <property type="protein sequence ID" value="MDR6582568.1"/>
    <property type="molecule type" value="Genomic_DNA"/>
</dbReference>
<feature type="transmembrane region" description="Helical" evidence="2">
    <location>
        <begin position="415"/>
        <end position="438"/>
    </location>
</feature>
<feature type="transmembrane region" description="Helical" evidence="2">
    <location>
        <begin position="57"/>
        <end position="78"/>
    </location>
</feature>
<comment type="caution">
    <text evidence="3">The sequence shown here is derived from an EMBL/GenBank/DDBJ whole genome shotgun (WGS) entry which is preliminary data.</text>
</comment>
<feature type="transmembrane region" description="Helical" evidence="2">
    <location>
        <begin position="247"/>
        <end position="266"/>
    </location>
</feature>
<sequence length="1129" mass="122375">MRYFLREAWTEFVTGLRSGVLPLIHLALTGYILMIMTSADSLRSMAAVDVPRNAPSLVYLMTSGMAFFLFFAWAWVFAQAVVRDRHAQLQEIILSAPRPLRQMLLARYVGALGVALVVGSSQVIGFLLAPLMEAIGTIPAGSTGPAPWAALAWAWLIFTLPLALGSGALYFAATLRWRGVGAAFAVSALLMACWMLAMTVLKDAHIDPFVTALFDPSGFAEAQRQVVDHWTPEQKRSALIALTPGFLLGRLIWCGLPLVLLAVSLWRCRRESLLHATPRRPAILRPALSAAQTRPVSICQPDGKPGDAWLRAAWDECRWQAGLLLRRRSLWLALALLVLLASAAGFVHGVQHGYGPMQARAEFISPVLVRHFYLIIVFLCAAMVGLAARRDQQPGLQEMFDAAPAPAAVRVIGRAVAAALAATLCVLIPALAALLVGALTGARSDLLLPLSHQLLVLLPAILELAATCLLLHTLIRPAGVAHAASMLAAFVMVVNFEVGLVNYPPYQIGRGVDITLSGLTGLAAWRDKLLLGDLFKLALVLALVALATGLTRRGLDRGWRSSVAQLRCGLAAWPGVIAMVAMLIMAITAHALWQGFVEQGGYQTLPQRLASDARWERRWQQEAATGFSVAGGEVALLVRPQHRDLQGRWRIDGLQLAGEHLHAQLPTGFALISARRDGHDIAATVTDDHLVLALPECRQRACTVELQWQVSAQGWTVADEGIQARPAWLVGDAFWIRARDVLPRLGLDGERVLRDPAERVRQGLAATLALPGYTASLASGAAAPGGQWKWEVRLQSADTTSLPISQASRQGVLDFAAFHAPQARQSHLADAPLLTHDRWRGVDATMVAQDLKQMSRCVGRRLGQAPAIDGVVQWPRGLPPGDADAAVAGNLLLLAEQAHWDVAPQGNGRLIRRAEIAAALARRLVIDQADLREGVGSRWLDQGVAGAIGLLCVAEQDGLPALQMLLARGAQRITEALAGAPEPVTDLASARRRGWAEEYVPLAALATVARWTAQDQQALLQEVRRQRDVTAALVTLQGAPLARLWMGAPNTVDLRVGPGGVEGQRWRWQAGDWRLQADAPQPLRLQRSGDTLHWDSDTDATPTPTPALFLDDWSAYEREPRDNWGATRR</sequence>
<feature type="transmembrane region" description="Helical" evidence="2">
    <location>
        <begin position="529"/>
        <end position="550"/>
    </location>
</feature>
<feature type="transmembrane region" description="Helical" evidence="2">
    <location>
        <begin position="330"/>
        <end position="351"/>
    </location>
</feature>
<feature type="transmembrane region" description="Helical" evidence="2">
    <location>
        <begin position="20"/>
        <end position="37"/>
    </location>
</feature>
<evidence type="ECO:0000256" key="2">
    <source>
        <dbReference type="SAM" id="Phobius"/>
    </source>
</evidence>
<evidence type="ECO:0000313" key="4">
    <source>
        <dbReference type="Proteomes" id="UP001260715"/>
    </source>
</evidence>
<evidence type="ECO:0000256" key="1">
    <source>
        <dbReference type="SAM" id="MobiDB-lite"/>
    </source>
</evidence>
<reference evidence="3 4" key="1">
    <citation type="submission" date="2023-07" db="EMBL/GenBank/DDBJ databases">
        <title>Sorghum-associated microbial communities from plants grown in Nebraska, USA.</title>
        <authorList>
            <person name="Schachtman D."/>
        </authorList>
    </citation>
    <scope>NUCLEOTIDE SEQUENCE [LARGE SCALE GENOMIC DNA]</scope>
    <source>
        <strain evidence="3 4">596</strain>
    </source>
</reference>
<accession>A0ABU1PB51</accession>
<dbReference type="Proteomes" id="UP001260715">
    <property type="component" value="Unassembled WGS sequence"/>
</dbReference>